<feature type="region of interest" description="Disordered" evidence="1">
    <location>
        <begin position="355"/>
        <end position="418"/>
    </location>
</feature>
<dbReference type="InterPro" id="IPR021136">
    <property type="entry name" value="Flagellar_hook_control-like_C"/>
</dbReference>
<evidence type="ECO:0000313" key="4">
    <source>
        <dbReference type="Proteomes" id="UP000032024"/>
    </source>
</evidence>
<organism evidence="3 4">
    <name type="scientific">Heyndrickxia coagulans</name>
    <name type="common">Weizmannia coagulans</name>
    <dbReference type="NCBI Taxonomy" id="1398"/>
    <lineage>
        <taxon>Bacteria</taxon>
        <taxon>Bacillati</taxon>
        <taxon>Bacillota</taxon>
        <taxon>Bacilli</taxon>
        <taxon>Bacillales</taxon>
        <taxon>Bacillaceae</taxon>
        <taxon>Heyndrickxia</taxon>
    </lineage>
</organism>
<keyword evidence="3" id="KW-0969">Cilium</keyword>
<evidence type="ECO:0000313" key="3">
    <source>
        <dbReference type="EMBL" id="AJO23351.1"/>
    </source>
</evidence>
<dbReference type="Gene3D" id="3.30.750.140">
    <property type="match status" value="1"/>
</dbReference>
<feature type="domain" description="Flagellar hook-length control protein-like C-terminal" evidence="2">
    <location>
        <begin position="580"/>
        <end position="657"/>
    </location>
</feature>
<feature type="region of interest" description="Disordered" evidence="1">
    <location>
        <begin position="464"/>
        <end position="528"/>
    </location>
</feature>
<feature type="region of interest" description="Disordered" evidence="1">
    <location>
        <begin position="660"/>
        <end position="705"/>
    </location>
</feature>
<feature type="region of interest" description="Disordered" evidence="1">
    <location>
        <begin position="302"/>
        <end position="322"/>
    </location>
</feature>
<feature type="compositionally biased region" description="Basic and acidic residues" evidence="1">
    <location>
        <begin position="672"/>
        <end position="688"/>
    </location>
</feature>
<reference evidence="4" key="1">
    <citation type="submission" date="2015-01" db="EMBL/GenBank/DDBJ databases">
        <title>Comparative genome analysis of Bacillus coagulans HM-08, Clostridium butyricum HM-68, Bacillus subtilis HM-66 and Bacillus paralicheniformis BL-09.</title>
        <authorList>
            <person name="Zhang H."/>
        </authorList>
    </citation>
    <scope>NUCLEOTIDE SEQUENCE [LARGE SCALE GENOMIC DNA]</scope>
    <source>
        <strain evidence="4">HM-08</strain>
    </source>
</reference>
<proteinExistence type="predicted"/>
<sequence>MNVNSALQAVPFSPPSTQTAGAQLQTQPSGFFQQLSLAGQDSGRMPENEEAVDVCQKLQQRIVAVLTEKAGATEQAREDGSQEEGADMQTISALFNRLVRFAGAEDENSKKKIQETKTAIETGDAAAAIMNMAQMLASMPVPSLIKLGLEDAETLLRQVGAVLKTFPENTAAGINMMQTTEQLAQLSEKIGRFLKAISADALNAGQTVSSAPQQPGIAVKEEILKTAYLHLSGGKADPSLFKKAPVLPLSPAAAALGMASNPDHANSAQNGRESNQVLLQNGPVSANGAIPEMNEAVLPANERSEPAAAGTGTTGTALLQTDNNEVTEALSKDGRSSRQEGVPFSLAAESVAADENAGNPAAKPLQAGTSGADAQNGKAAIRGNAPSESRTGGPLQNQAPSVQTTAHPEANTGQPADGSQLKALKATADEVQATASQHIELMEDGIPGSNGRVKTQATAGENGRIAVPGQNAGPQQENGKLEDSSRHAALDFSREIQQTGQSGNDSTEDGLANGWETGKRSPVAHNSSHLQAAEEINGNGNTAPAFSLSGKVEQLVLYTGEKHNPVSYRQFVQEFANIIQKAAYSSHKGANRLLIRLEPENLGSLRVELLEQDGKLAAKILTDTGAAKDLLDSQLQQLKHALAGQQVQLTKMDIEYRDTAAQTAHGQPGDSGGREQRQQQQKRRENPEAGHFSAMLENNMIDAEA</sequence>
<protein>
    <submittedName>
        <fullName evidence="3">Flagellar hook-length control protein</fullName>
    </submittedName>
</protein>
<gene>
    <name evidence="3" type="ORF">SB48_HM08orf04070</name>
</gene>
<name>A0AAN0WCC0_HEYCO</name>
<dbReference type="EMBL" id="CP010525">
    <property type="protein sequence ID" value="AJO23351.1"/>
    <property type="molecule type" value="Genomic_DNA"/>
</dbReference>
<dbReference type="Pfam" id="PF02120">
    <property type="entry name" value="Flg_hook"/>
    <property type="match status" value="1"/>
</dbReference>
<keyword evidence="4" id="KW-1185">Reference proteome</keyword>
<dbReference type="AlphaFoldDB" id="A0AAN0WCC0"/>
<feature type="compositionally biased region" description="Polar residues" evidence="1">
    <location>
        <begin position="495"/>
        <end position="505"/>
    </location>
</feature>
<keyword evidence="3" id="KW-0966">Cell projection</keyword>
<feature type="region of interest" description="Disordered" evidence="1">
    <location>
        <begin position="1"/>
        <end position="23"/>
    </location>
</feature>
<feature type="compositionally biased region" description="Basic and acidic residues" evidence="1">
    <location>
        <begin position="479"/>
        <end position="494"/>
    </location>
</feature>
<feature type="compositionally biased region" description="Polar residues" evidence="1">
    <location>
        <begin position="386"/>
        <end position="414"/>
    </location>
</feature>
<accession>A0AAN0WCC0</accession>
<feature type="compositionally biased region" description="Low complexity" evidence="1">
    <location>
        <begin position="307"/>
        <end position="317"/>
    </location>
</feature>
<keyword evidence="3" id="KW-0282">Flagellum</keyword>
<evidence type="ECO:0000259" key="2">
    <source>
        <dbReference type="Pfam" id="PF02120"/>
    </source>
</evidence>
<dbReference type="Proteomes" id="UP000032024">
    <property type="component" value="Chromosome"/>
</dbReference>
<dbReference type="CDD" id="cd17470">
    <property type="entry name" value="T3SS_Flik_C"/>
    <property type="match status" value="1"/>
</dbReference>
<dbReference type="InterPro" id="IPR038610">
    <property type="entry name" value="FliK-like_C_sf"/>
</dbReference>
<evidence type="ECO:0000256" key="1">
    <source>
        <dbReference type="SAM" id="MobiDB-lite"/>
    </source>
</evidence>
<dbReference type="RefSeq" id="WP_035181767.1">
    <property type="nucleotide sequence ID" value="NZ_CP010525.1"/>
</dbReference>